<organism evidence="1">
    <name type="scientific">marine metagenome</name>
    <dbReference type="NCBI Taxonomy" id="408172"/>
    <lineage>
        <taxon>unclassified sequences</taxon>
        <taxon>metagenomes</taxon>
        <taxon>ecological metagenomes</taxon>
    </lineage>
</organism>
<protein>
    <submittedName>
        <fullName evidence="1">Uncharacterized protein</fullName>
    </submittedName>
</protein>
<feature type="non-terminal residue" evidence="1">
    <location>
        <position position="235"/>
    </location>
</feature>
<gene>
    <name evidence="1" type="ORF">METZ01_LOCUS497694</name>
</gene>
<name>A0A383DKK5_9ZZZZ</name>
<evidence type="ECO:0000313" key="1">
    <source>
        <dbReference type="EMBL" id="SVE44840.1"/>
    </source>
</evidence>
<accession>A0A383DKK5</accession>
<dbReference type="EMBL" id="UINC01217998">
    <property type="protein sequence ID" value="SVE44840.1"/>
    <property type="molecule type" value="Genomic_DNA"/>
</dbReference>
<proteinExistence type="predicted"/>
<feature type="non-terminal residue" evidence="1">
    <location>
        <position position="1"/>
    </location>
</feature>
<dbReference type="AlphaFoldDB" id="A0A383DKK5"/>
<sequence length="235" mass="26707">SLDHIVLTNLPTSSGFLYSEMALQAIKDNQNLEVDQLILWANVLKDERIDKPEHPLYYWFKAVKELENKAPTNLQITKELKSNLKQKDGIILGDFRDGNFGKWYLEGIAFGQSPSSKGDILVSGKDRQINQLLPSIPSSVGATTQLPGALRSPTFTIEHDFINVRILGYGNKIRVVLHNLQLIRDPIYGGLERQINNSRVQWQKFDVRRWKGHRAYIEMLHSTGPDNFIAADLVV</sequence>
<reference evidence="1" key="1">
    <citation type="submission" date="2018-05" db="EMBL/GenBank/DDBJ databases">
        <authorList>
            <person name="Lanie J.A."/>
            <person name="Ng W.-L."/>
            <person name="Kazmierczak K.M."/>
            <person name="Andrzejewski T.M."/>
            <person name="Davidsen T.M."/>
            <person name="Wayne K.J."/>
            <person name="Tettelin H."/>
            <person name="Glass J.I."/>
            <person name="Rusch D."/>
            <person name="Podicherti R."/>
            <person name="Tsui H.-C.T."/>
            <person name="Winkler M.E."/>
        </authorList>
    </citation>
    <scope>NUCLEOTIDE SEQUENCE</scope>
</reference>